<gene>
    <name evidence="1" type="ORF">MOV92_11745</name>
</gene>
<sequence length="80" mass="9156">MLTKTDCELARLPWRVLAFVEDHLSNDDISSDNELFTHFVSSGLTRSQAERALSYRQAYLGNVFLSDETPIRIGRPGRDR</sequence>
<protein>
    <submittedName>
        <fullName evidence="1">Uncharacterized protein</fullName>
    </submittedName>
</protein>
<keyword evidence="2" id="KW-1185">Reference proteome</keyword>
<dbReference type="EMBL" id="CP093547">
    <property type="protein sequence ID" value="UNP31876.1"/>
    <property type="molecule type" value="Genomic_DNA"/>
</dbReference>
<dbReference type="RefSeq" id="WP_057942969.1">
    <property type="nucleotide sequence ID" value="NZ_CP011131.1"/>
</dbReference>
<proteinExistence type="predicted"/>
<dbReference type="Proteomes" id="UP000829194">
    <property type="component" value="Chromosome"/>
</dbReference>
<organism evidence="1 2">
    <name type="scientific">Lysobacter gummosus</name>
    <dbReference type="NCBI Taxonomy" id="262324"/>
    <lineage>
        <taxon>Bacteria</taxon>
        <taxon>Pseudomonadati</taxon>
        <taxon>Pseudomonadota</taxon>
        <taxon>Gammaproteobacteria</taxon>
        <taxon>Lysobacterales</taxon>
        <taxon>Lysobacteraceae</taxon>
        <taxon>Lysobacter</taxon>
    </lineage>
</organism>
<name>A0ABY3XJS5_9GAMM</name>
<evidence type="ECO:0000313" key="1">
    <source>
        <dbReference type="EMBL" id="UNP31876.1"/>
    </source>
</evidence>
<reference evidence="1 2" key="1">
    <citation type="submission" date="2022-03" db="EMBL/GenBank/DDBJ databases">
        <title>Complete genome sequence of Lysobacter capsici VKM B-2533 and Lysobacter gummosus 10.1.1, promising sources of lytic agents.</title>
        <authorList>
            <person name="Tarlachkov S.V."/>
            <person name="Kudryakova I.V."/>
            <person name="Afoshin A.S."/>
            <person name="Leontyevskaya E.A."/>
            <person name="Leontyevskaya N.V."/>
        </authorList>
    </citation>
    <scope>NUCLEOTIDE SEQUENCE [LARGE SCALE GENOMIC DNA]</scope>
    <source>
        <strain evidence="1 2">10.1.1</strain>
    </source>
</reference>
<evidence type="ECO:0000313" key="2">
    <source>
        <dbReference type="Proteomes" id="UP000829194"/>
    </source>
</evidence>
<accession>A0ABY3XJS5</accession>